<feature type="chain" id="PRO_5031122254" evidence="4">
    <location>
        <begin position="23"/>
        <end position="336"/>
    </location>
</feature>
<dbReference type="PANTHER" id="PTHR30024">
    <property type="entry name" value="ALIPHATIC SULFONATES-BINDING PROTEIN-RELATED"/>
    <property type="match status" value="1"/>
</dbReference>
<gene>
    <name evidence="5" type="ORF">FHS48_002495</name>
</gene>
<dbReference type="GO" id="GO:0042597">
    <property type="term" value="C:periplasmic space"/>
    <property type="evidence" value="ECO:0007669"/>
    <property type="project" value="UniProtKB-SubCell"/>
</dbReference>
<evidence type="ECO:0000256" key="3">
    <source>
        <dbReference type="ARBA" id="ARBA00022729"/>
    </source>
</evidence>
<evidence type="ECO:0000256" key="1">
    <source>
        <dbReference type="ARBA" id="ARBA00004418"/>
    </source>
</evidence>
<keyword evidence="3 4" id="KW-0732">Signal</keyword>
<accession>A0A7W9ZGL7</accession>
<comment type="caution">
    <text evidence="5">The sequence shown here is derived from an EMBL/GenBank/DDBJ whole genome shotgun (WGS) entry which is preliminary data.</text>
</comment>
<dbReference type="GO" id="GO:0042918">
    <property type="term" value="P:alkanesulfonate transmembrane transport"/>
    <property type="evidence" value="ECO:0007669"/>
    <property type="project" value="TreeGrafter"/>
</dbReference>
<evidence type="ECO:0000256" key="2">
    <source>
        <dbReference type="ARBA" id="ARBA00010742"/>
    </source>
</evidence>
<reference evidence="5 6" key="1">
    <citation type="submission" date="2020-08" db="EMBL/GenBank/DDBJ databases">
        <title>Genomic Encyclopedia of Type Strains, Phase IV (KMG-IV): sequencing the most valuable type-strain genomes for metagenomic binning, comparative biology and taxonomic classification.</title>
        <authorList>
            <person name="Goeker M."/>
        </authorList>
    </citation>
    <scope>NUCLEOTIDE SEQUENCE [LARGE SCALE GENOMIC DNA]</scope>
    <source>
        <strain evidence="5 6">DSM 11590</strain>
    </source>
</reference>
<keyword evidence="6" id="KW-1185">Reference proteome</keyword>
<name>A0A7W9ZGL7_NOVIT</name>
<dbReference type="RefSeq" id="WP_221443496.1">
    <property type="nucleotide sequence ID" value="NZ_JACIIX010000009.1"/>
</dbReference>
<dbReference type="Pfam" id="PF13379">
    <property type="entry name" value="NMT1_2"/>
    <property type="match status" value="1"/>
</dbReference>
<sequence length="336" mass="35511">MKLWAIAATVAAFLTAAPMTQAAEPVRIGVGSFNLNNLPFPLAVGLGYYAEEGLDVTMENFAAGGSKALQALVSGSVDVGVGFYDHTIQMQSVRKEVVSVALLAHNSGLVLAGPPNTRFDPAKPETIKGLNVGITAPGSSSDFFIRYYLKRHGLNPSDIGIIGVGSGPTAVVALEQGKIDLLVNYDPAATILTERKIGKILIDGRSAAGATDIYGGLYPTSTLYVTGATLKAKPEMIQKAVNATVRAMLWAQTHSAEEIMAKLPASFVPEDKEGYAQAIRNAMPILSPDGLFDPKTLQVPLDVLSAFNPQVAGATIDLSKTYTNAFVEKALAQYRK</sequence>
<dbReference type="AlphaFoldDB" id="A0A7W9ZGL7"/>
<evidence type="ECO:0000256" key="4">
    <source>
        <dbReference type="SAM" id="SignalP"/>
    </source>
</evidence>
<dbReference type="EMBL" id="JACIIX010000009">
    <property type="protein sequence ID" value="MBB6211060.1"/>
    <property type="molecule type" value="Genomic_DNA"/>
</dbReference>
<protein>
    <submittedName>
        <fullName evidence="5">NitT/TauT family transport system substrate-binding protein</fullName>
    </submittedName>
</protein>
<comment type="subcellular location">
    <subcellularLocation>
        <location evidence="1">Periplasm</location>
    </subcellularLocation>
</comment>
<proteinExistence type="inferred from homology"/>
<dbReference type="Gene3D" id="3.40.190.10">
    <property type="entry name" value="Periplasmic binding protein-like II"/>
    <property type="match status" value="2"/>
</dbReference>
<evidence type="ECO:0000313" key="6">
    <source>
        <dbReference type="Proteomes" id="UP000544872"/>
    </source>
</evidence>
<evidence type="ECO:0000313" key="5">
    <source>
        <dbReference type="EMBL" id="MBB6211060.1"/>
    </source>
</evidence>
<comment type="similarity">
    <text evidence="2">Belongs to the bacterial solute-binding protein SsuA/TauA family.</text>
</comment>
<dbReference type="PANTHER" id="PTHR30024:SF47">
    <property type="entry name" value="TAURINE-BINDING PERIPLASMIC PROTEIN"/>
    <property type="match status" value="1"/>
</dbReference>
<organism evidence="5 6">
    <name type="scientific">Novispirillum itersonii</name>
    <name type="common">Aquaspirillum itersonii</name>
    <dbReference type="NCBI Taxonomy" id="189"/>
    <lineage>
        <taxon>Bacteria</taxon>
        <taxon>Pseudomonadati</taxon>
        <taxon>Pseudomonadota</taxon>
        <taxon>Alphaproteobacteria</taxon>
        <taxon>Rhodospirillales</taxon>
        <taxon>Novispirillaceae</taxon>
        <taxon>Novispirillum</taxon>
    </lineage>
</organism>
<dbReference type="Proteomes" id="UP000544872">
    <property type="component" value="Unassembled WGS sequence"/>
</dbReference>
<feature type="signal peptide" evidence="4">
    <location>
        <begin position="1"/>
        <end position="22"/>
    </location>
</feature>
<dbReference type="SUPFAM" id="SSF53850">
    <property type="entry name" value="Periplasmic binding protein-like II"/>
    <property type="match status" value="1"/>
</dbReference>